<name>A0A803PDS5_CANSA</name>
<evidence type="ECO:0000313" key="2">
    <source>
        <dbReference type="Proteomes" id="UP000596661"/>
    </source>
</evidence>
<reference evidence="1" key="1">
    <citation type="submission" date="2018-11" db="EMBL/GenBank/DDBJ databases">
        <authorList>
            <person name="Grassa J C."/>
        </authorList>
    </citation>
    <scope>NUCLEOTIDE SEQUENCE [LARGE SCALE GENOMIC DNA]</scope>
</reference>
<dbReference type="AlphaFoldDB" id="A0A803PDS5"/>
<accession>A0A803PDS5</accession>
<dbReference type="EMBL" id="UZAU01000395">
    <property type="status" value="NOT_ANNOTATED_CDS"/>
    <property type="molecule type" value="Genomic_DNA"/>
</dbReference>
<dbReference type="Proteomes" id="UP000596661">
    <property type="component" value="Chromosome 4"/>
</dbReference>
<evidence type="ECO:0000313" key="1">
    <source>
        <dbReference type="EnsemblPlants" id="cds.evm.model.04.1603"/>
    </source>
</evidence>
<keyword evidence="2" id="KW-1185">Reference proteome</keyword>
<dbReference type="EnsemblPlants" id="evm.model.04.1603">
    <property type="protein sequence ID" value="cds.evm.model.04.1603"/>
    <property type="gene ID" value="evm.TU.04.1603"/>
</dbReference>
<sequence length="77" mass="8670">MIGRGKWVKSARSREGGYRIQALKEEIDKEKKSLSQVNPNTTLGERISALETTRKHRRGFKGMDGKGNFKLLLRPGG</sequence>
<dbReference type="Gramene" id="evm.model.04.1603">
    <property type="protein sequence ID" value="cds.evm.model.04.1603"/>
    <property type="gene ID" value="evm.TU.04.1603"/>
</dbReference>
<reference evidence="1" key="2">
    <citation type="submission" date="2021-03" db="UniProtKB">
        <authorList>
            <consortium name="EnsemblPlants"/>
        </authorList>
    </citation>
    <scope>IDENTIFICATION</scope>
</reference>
<proteinExistence type="predicted"/>
<organism evidence="1 2">
    <name type="scientific">Cannabis sativa</name>
    <name type="common">Hemp</name>
    <name type="synonym">Marijuana</name>
    <dbReference type="NCBI Taxonomy" id="3483"/>
    <lineage>
        <taxon>Eukaryota</taxon>
        <taxon>Viridiplantae</taxon>
        <taxon>Streptophyta</taxon>
        <taxon>Embryophyta</taxon>
        <taxon>Tracheophyta</taxon>
        <taxon>Spermatophyta</taxon>
        <taxon>Magnoliopsida</taxon>
        <taxon>eudicotyledons</taxon>
        <taxon>Gunneridae</taxon>
        <taxon>Pentapetalae</taxon>
        <taxon>rosids</taxon>
        <taxon>fabids</taxon>
        <taxon>Rosales</taxon>
        <taxon>Cannabaceae</taxon>
        <taxon>Cannabis</taxon>
    </lineage>
</organism>
<protein>
    <submittedName>
        <fullName evidence="1">Uncharacterized protein</fullName>
    </submittedName>
</protein>